<organism evidence="1">
    <name type="scientific">Spirodela intermedia</name>
    <name type="common">Intermediate duckweed</name>
    <dbReference type="NCBI Taxonomy" id="51605"/>
    <lineage>
        <taxon>Eukaryota</taxon>
        <taxon>Viridiplantae</taxon>
        <taxon>Streptophyta</taxon>
        <taxon>Embryophyta</taxon>
        <taxon>Tracheophyta</taxon>
        <taxon>Spermatophyta</taxon>
        <taxon>Magnoliopsida</taxon>
        <taxon>Liliopsida</taxon>
        <taxon>Araceae</taxon>
        <taxon>Lemnoideae</taxon>
        <taxon>Spirodela</taxon>
    </lineage>
</organism>
<gene>
    <name evidence="1" type="ORF">SI7747_11014635</name>
    <name evidence="2" type="ORF">SI8410_11015751</name>
</gene>
<sequence>MIRGQIARKEFQSLNNCLQQRADILTKPLGRVKSAVFRTLTGVQAVVDQTRA</sequence>
<evidence type="ECO:0000313" key="3">
    <source>
        <dbReference type="Proteomes" id="UP000663760"/>
    </source>
</evidence>
<dbReference type="EMBL" id="LR743598">
    <property type="protein sequence ID" value="CAA2628995.1"/>
    <property type="molecule type" value="Genomic_DNA"/>
</dbReference>
<dbReference type="EMBL" id="LR746274">
    <property type="protein sequence ID" value="CAA7405073.1"/>
    <property type="molecule type" value="Genomic_DNA"/>
</dbReference>
<reference evidence="1" key="1">
    <citation type="submission" date="2019-12" db="EMBL/GenBank/DDBJ databases">
        <authorList>
            <person name="Scholz U."/>
            <person name="Mascher M."/>
            <person name="Fiebig A."/>
        </authorList>
    </citation>
    <scope>NUCLEOTIDE SEQUENCE</scope>
</reference>
<dbReference type="PROSITE" id="PS50096">
    <property type="entry name" value="IQ"/>
    <property type="match status" value="1"/>
</dbReference>
<name>A0A7I8JE05_SPIIN</name>
<accession>A0A7I8JE05</accession>
<dbReference type="AlphaFoldDB" id="A0A7I8JE05"/>
<keyword evidence="3" id="KW-1185">Reference proteome</keyword>
<evidence type="ECO:0000313" key="1">
    <source>
        <dbReference type="EMBL" id="CAA2628995.1"/>
    </source>
</evidence>
<evidence type="ECO:0000313" key="2">
    <source>
        <dbReference type="EMBL" id="CAA7405073.1"/>
    </source>
</evidence>
<proteinExistence type="predicted"/>
<protein>
    <submittedName>
        <fullName evidence="1">Uncharacterized protein</fullName>
    </submittedName>
</protein>
<dbReference type="Proteomes" id="UP000663760">
    <property type="component" value="Chromosome 11"/>
</dbReference>